<dbReference type="GO" id="GO:0016020">
    <property type="term" value="C:membrane"/>
    <property type="evidence" value="ECO:0007669"/>
    <property type="project" value="UniProtKB-SubCell"/>
</dbReference>
<dbReference type="Gene3D" id="1.10.287.130">
    <property type="match status" value="1"/>
</dbReference>
<keyword evidence="6" id="KW-0812">Transmembrane</keyword>
<dbReference type="InterPro" id="IPR036890">
    <property type="entry name" value="HATPase_C_sf"/>
</dbReference>
<evidence type="ECO:0000259" key="10">
    <source>
        <dbReference type="PROSITE" id="PS50109"/>
    </source>
</evidence>
<evidence type="ECO:0000256" key="2">
    <source>
        <dbReference type="ARBA" id="ARBA00004370"/>
    </source>
</evidence>
<keyword evidence="9" id="KW-0472">Membrane</keyword>
<dbReference type="PROSITE" id="PS50109">
    <property type="entry name" value="HIS_KIN"/>
    <property type="match status" value="1"/>
</dbReference>
<evidence type="ECO:0000256" key="4">
    <source>
        <dbReference type="ARBA" id="ARBA00022553"/>
    </source>
</evidence>
<keyword evidence="4" id="KW-0597">Phosphoprotein</keyword>
<dbReference type="Pfam" id="PF00512">
    <property type="entry name" value="HisKA"/>
    <property type="match status" value="1"/>
</dbReference>
<keyword evidence="12" id="KW-1185">Reference proteome</keyword>
<gene>
    <name evidence="11" type="ORF">HD842_002640</name>
</gene>
<name>A0A7W9X100_9BURK</name>
<comment type="subcellular location">
    <subcellularLocation>
        <location evidence="2">Membrane</location>
    </subcellularLocation>
</comment>
<keyword evidence="5" id="KW-0808">Transferase</keyword>
<dbReference type="InterPro" id="IPR036097">
    <property type="entry name" value="HisK_dim/P_sf"/>
</dbReference>
<dbReference type="InterPro" id="IPR005467">
    <property type="entry name" value="His_kinase_dom"/>
</dbReference>
<evidence type="ECO:0000256" key="6">
    <source>
        <dbReference type="ARBA" id="ARBA00022692"/>
    </source>
</evidence>
<dbReference type="InterPro" id="IPR003661">
    <property type="entry name" value="HisK_dim/P_dom"/>
</dbReference>
<dbReference type="SUPFAM" id="SSF47384">
    <property type="entry name" value="Homodimeric domain of signal transducing histidine kinase"/>
    <property type="match status" value="1"/>
</dbReference>
<dbReference type="Pfam" id="PF02518">
    <property type="entry name" value="HATPase_c"/>
    <property type="match status" value="1"/>
</dbReference>
<dbReference type="GO" id="GO:0000155">
    <property type="term" value="F:phosphorelay sensor kinase activity"/>
    <property type="evidence" value="ECO:0007669"/>
    <property type="project" value="InterPro"/>
</dbReference>
<dbReference type="InterPro" id="IPR050428">
    <property type="entry name" value="TCS_sensor_his_kinase"/>
</dbReference>
<dbReference type="PANTHER" id="PTHR45436">
    <property type="entry name" value="SENSOR HISTIDINE KINASE YKOH"/>
    <property type="match status" value="1"/>
</dbReference>
<feature type="domain" description="Histidine kinase" evidence="10">
    <location>
        <begin position="151"/>
        <end position="364"/>
    </location>
</feature>
<protein>
    <recommendedName>
        <fullName evidence="3">histidine kinase</fullName>
        <ecNumber evidence="3">2.7.13.3</ecNumber>
    </recommendedName>
</protein>
<evidence type="ECO:0000313" key="12">
    <source>
        <dbReference type="Proteomes" id="UP000540787"/>
    </source>
</evidence>
<dbReference type="SUPFAM" id="SSF55874">
    <property type="entry name" value="ATPase domain of HSP90 chaperone/DNA topoisomerase II/histidine kinase"/>
    <property type="match status" value="1"/>
</dbReference>
<dbReference type="EC" id="2.7.13.3" evidence="3"/>
<dbReference type="CDD" id="cd00082">
    <property type="entry name" value="HisKA"/>
    <property type="match status" value="1"/>
</dbReference>
<dbReference type="InterPro" id="IPR003594">
    <property type="entry name" value="HATPase_dom"/>
</dbReference>
<dbReference type="SMART" id="SM00388">
    <property type="entry name" value="HisKA"/>
    <property type="match status" value="1"/>
</dbReference>
<keyword evidence="7 11" id="KW-0418">Kinase</keyword>
<dbReference type="AlphaFoldDB" id="A0A7W9X100"/>
<proteinExistence type="predicted"/>
<dbReference type="RefSeq" id="WP_183555082.1">
    <property type="nucleotide sequence ID" value="NZ_JACHBX010000002.1"/>
</dbReference>
<dbReference type="PRINTS" id="PR00344">
    <property type="entry name" value="BCTRLSENSOR"/>
</dbReference>
<dbReference type="PANTHER" id="PTHR45436:SF5">
    <property type="entry name" value="SENSOR HISTIDINE KINASE TRCS"/>
    <property type="match status" value="1"/>
</dbReference>
<evidence type="ECO:0000256" key="1">
    <source>
        <dbReference type="ARBA" id="ARBA00000085"/>
    </source>
</evidence>
<evidence type="ECO:0000256" key="3">
    <source>
        <dbReference type="ARBA" id="ARBA00012438"/>
    </source>
</evidence>
<comment type="caution">
    <text evidence="11">The sequence shown here is derived from an EMBL/GenBank/DDBJ whole genome shotgun (WGS) entry which is preliminary data.</text>
</comment>
<dbReference type="InterPro" id="IPR004358">
    <property type="entry name" value="Sig_transdc_His_kin-like_C"/>
</dbReference>
<dbReference type="Gene3D" id="3.30.565.10">
    <property type="entry name" value="Histidine kinase-like ATPase, C-terminal domain"/>
    <property type="match status" value="1"/>
</dbReference>
<evidence type="ECO:0000256" key="9">
    <source>
        <dbReference type="ARBA" id="ARBA00023136"/>
    </source>
</evidence>
<sequence>MKSSPIAATTSAMPVPAGDAEMLTGRQLRTIAELGDDVAFAIALPAATVRYLSPAFAALSGYDAATLQSALDGDSASPLAPLAVWLRAMAASKPGVRNRREFDLFDVERRPLALEALAIVPADDGSALVGLLRDLSARRGHDSEYKRFASMLNHEFRTPLATIDGAIQRLEATSTHAEESVRARYRKIGAAVDRLIGMLDEYLSPDRMATLGRTRQPNTITVGELVETGAAQIRTAGRTAVLQLDDVASILRGEPEGLRLALKVMIDNALAFSPPTAEVTVRVRRSGGGVEIAVLDGGAGVPPDDASRVFDKGYRGRNAAGLPGSGLGLYMARSIIEVHGGVLSLAPGQQGAGAEFRLWMPALVL</sequence>
<keyword evidence="8" id="KW-1133">Transmembrane helix</keyword>
<reference evidence="11 12" key="1">
    <citation type="submission" date="2020-08" db="EMBL/GenBank/DDBJ databases">
        <title>The Agave Microbiome: Exploring the role of microbial communities in plant adaptations to desert environments.</title>
        <authorList>
            <person name="Partida-Martinez L.P."/>
        </authorList>
    </citation>
    <scope>NUCLEOTIDE SEQUENCE [LARGE SCALE GENOMIC DNA]</scope>
    <source>
        <strain evidence="11 12">AT3.2</strain>
    </source>
</reference>
<dbReference type="Proteomes" id="UP000540787">
    <property type="component" value="Unassembled WGS sequence"/>
</dbReference>
<accession>A0A7W9X100</accession>
<dbReference type="CDD" id="cd00075">
    <property type="entry name" value="HATPase"/>
    <property type="match status" value="1"/>
</dbReference>
<dbReference type="EMBL" id="JACHBX010000002">
    <property type="protein sequence ID" value="MBB6134498.1"/>
    <property type="molecule type" value="Genomic_DNA"/>
</dbReference>
<dbReference type="SMART" id="SM00387">
    <property type="entry name" value="HATPase_c"/>
    <property type="match status" value="1"/>
</dbReference>
<comment type="catalytic activity">
    <reaction evidence="1">
        <text>ATP + protein L-histidine = ADP + protein N-phospho-L-histidine.</text>
        <dbReference type="EC" id="2.7.13.3"/>
    </reaction>
</comment>
<organism evidence="11 12">
    <name type="scientific">Massilia aurea</name>
    <dbReference type="NCBI Taxonomy" id="373040"/>
    <lineage>
        <taxon>Bacteria</taxon>
        <taxon>Pseudomonadati</taxon>
        <taxon>Pseudomonadota</taxon>
        <taxon>Betaproteobacteria</taxon>
        <taxon>Burkholderiales</taxon>
        <taxon>Oxalobacteraceae</taxon>
        <taxon>Telluria group</taxon>
        <taxon>Massilia</taxon>
    </lineage>
</organism>
<evidence type="ECO:0000313" key="11">
    <source>
        <dbReference type="EMBL" id="MBB6134498.1"/>
    </source>
</evidence>
<evidence type="ECO:0000256" key="5">
    <source>
        <dbReference type="ARBA" id="ARBA00022679"/>
    </source>
</evidence>
<evidence type="ECO:0000256" key="7">
    <source>
        <dbReference type="ARBA" id="ARBA00022777"/>
    </source>
</evidence>
<evidence type="ECO:0000256" key="8">
    <source>
        <dbReference type="ARBA" id="ARBA00022989"/>
    </source>
</evidence>